<dbReference type="GO" id="GO:0008270">
    <property type="term" value="F:zinc ion binding"/>
    <property type="evidence" value="ECO:0007669"/>
    <property type="project" value="UniProtKB-KW"/>
</dbReference>
<evidence type="ECO:0000313" key="4">
    <source>
        <dbReference type="EMBL" id="CAI9766517.1"/>
    </source>
</evidence>
<reference evidence="4" key="1">
    <citation type="submission" date="2023-05" db="EMBL/GenBank/DDBJ databases">
        <authorList>
            <person name="Huff M."/>
        </authorList>
    </citation>
    <scope>NUCLEOTIDE SEQUENCE</scope>
</reference>
<dbReference type="PANTHER" id="PTHR35046:SF9">
    <property type="entry name" value="RNA-DIRECTED DNA POLYMERASE"/>
    <property type="match status" value="1"/>
</dbReference>
<dbReference type="InterPro" id="IPR036875">
    <property type="entry name" value="Znf_CCHC_sf"/>
</dbReference>
<feature type="compositionally biased region" description="Basic and acidic residues" evidence="2">
    <location>
        <begin position="20"/>
        <end position="43"/>
    </location>
</feature>
<evidence type="ECO:0000313" key="5">
    <source>
        <dbReference type="Proteomes" id="UP000834106"/>
    </source>
</evidence>
<keyword evidence="1" id="KW-0862">Zinc</keyword>
<keyword evidence="5" id="KW-1185">Reference proteome</keyword>
<keyword evidence="1" id="KW-0863">Zinc-finger</keyword>
<evidence type="ECO:0000259" key="3">
    <source>
        <dbReference type="PROSITE" id="PS50158"/>
    </source>
</evidence>
<sequence>MIHMAMKLKRQLKRKGTSRGKTELLKEREENASKKMESQPSRSRDIKCFRCLGSGHITSQCPNKREMILRDNGVVVSESEIDYEGMPKLEEASDGGRVEYAVGELLVTRRGR</sequence>
<feature type="compositionally biased region" description="Basic residues" evidence="2">
    <location>
        <begin position="1"/>
        <end position="18"/>
    </location>
</feature>
<dbReference type="InterPro" id="IPR001878">
    <property type="entry name" value="Znf_CCHC"/>
</dbReference>
<organism evidence="4 5">
    <name type="scientific">Fraxinus pennsylvanica</name>
    <dbReference type="NCBI Taxonomy" id="56036"/>
    <lineage>
        <taxon>Eukaryota</taxon>
        <taxon>Viridiplantae</taxon>
        <taxon>Streptophyta</taxon>
        <taxon>Embryophyta</taxon>
        <taxon>Tracheophyta</taxon>
        <taxon>Spermatophyta</taxon>
        <taxon>Magnoliopsida</taxon>
        <taxon>eudicotyledons</taxon>
        <taxon>Gunneridae</taxon>
        <taxon>Pentapetalae</taxon>
        <taxon>asterids</taxon>
        <taxon>lamiids</taxon>
        <taxon>Lamiales</taxon>
        <taxon>Oleaceae</taxon>
        <taxon>Oleeae</taxon>
        <taxon>Fraxinus</taxon>
    </lineage>
</organism>
<dbReference type="PROSITE" id="PS50158">
    <property type="entry name" value="ZF_CCHC"/>
    <property type="match status" value="1"/>
</dbReference>
<feature type="region of interest" description="Disordered" evidence="2">
    <location>
        <begin position="1"/>
        <end position="43"/>
    </location>
</feature>
<name>A0AAD1ZB54_9LAMI</name>
<dbReference type="GO" id="GO:0003676">
    <property type="term" value="F:nucleic acid binding"/>
    <property type="evidence" value="ECO:0007669"/>
    <property type="project" value="InterPro"/>
</dbReference>
<dbReference type="Proteomes" id="UP000834106">
    <property type="component" value="Chromosome 8"/>
</dbReference>
<dbReference type="Gene3D" id="4.10.60.10">
    <property type="entry name" value="Zinc finger, CCHC-type"/>
    <property type="match status" value="1"/>
</dbReference>
<gene>
    <name evidence="4" type="ORF">FPE_LOCUS13947</name>
</gene>
<accession>A0AAD1ZB54</accession>
<dbReference type="PANTHER" id="PTHR35046">
    <property type="entry name" value="ZINC KNUCKLE (CCHC-TYPE) FAMILY PROTEIN"/>
    <property type="match status" value="1"/>
</dbReference>
<dbReference type="AlphaFoldDB" id="A0AAD1ZB54"/>
<evidence type="ECO:0000256" key="1">
    <source>
        <dbReference type="PROSITE-ProRule" id="PRU00047"/>
    </source>
</evidence>
<evidence type="ECO:0000256" key="2">
    <source>
        <dbReference type="SAM" id="MobiDB-lite"/>
    </source>
</evidence>
<protein>
    <recommendedName>
        <fullName evidence="3">CCHC-type domain-containing protein</fullName>
    </recommendedName>
</protein>
<dbReference type="EMBL" id="OU503043">
    <property type="protein sequence ID" value="CAI9766517.1"/>
    <property type="molecule type" value="Genomic_DNA"/>
</dbReference>
<keyword evidence="1" id="KW-0479">Metal-binding</keyword>
<dbReference type="SUPFAM" id="SSF57756">
    <property type="entry name" value="Retrovirus zinc finger-like domains"/>
    <property type="match status" value="1"/>
</dbReference>
<feature type="domain" description="CCHC-type" evidence="3">
    <location>
        <begin position="47"/>
        <end position="63"/>
    </location>
</feature>
<proteinExistence type="predicted"/>